<feature type="transmembrane region" description="Helical" evidence="1">
    <location>
        <begin position="34"/>
        <end position="53"/>
    </location>
</feature>
<protein>
    <recommendedName>
        <fullName evidence="4">Monooxygenase</fullName>
    </recommendedName>
</protein>
<keyword evidence="1" id="KW-0812">Transmembrane</keyword>
<evidence type="ECO:0000313" key="3">
    <source>
        <dbReference type="Proteomes" id="UP001521222"/>
    </source>
</evidence>
<accession>A0ABR3QTT5</accession>
<organism evidence="2 3">
    <name type="scientific">Nothophoma quercina</name>
    <dbReference type="NCBI Taxonomy" id="749835"/>
    <lineage>
        <taxon>Eukaryota</taxon>
        <taxon>Fungi</taxon>
        <taxon>Dikarya</taxon>
        <taxon>Ascomycota</taxon>
        <taxon>Pezizomycotina</taxon>
        <taxon>Dothideomycetes</taxon>
        <taxon>Pleosporomycetidae</taxon>
        <taxon>Pleosporales</taxon>
        <taxon>Pleosporineae</taxon>
        <taxon>Didymellaceae</taxon>
        <taxon>Nothophoma</taxon>
    </lineage>
</organism>
<gene>
    <name evidence="2" type="ORF">SLS59_008198</name>
</gene>
<keyword evidence="3" id="KW-1185">Reference proteome</keyword>
<comment type="caution">
    <text evidence="2">The sequence shown here is derived from an EMBL/GenBank/DDBJ whole genome shotgun (WGS) entry which is preliminary data.</text>
</comment>
<evidence type="ECO:0008006" key="4">
    <source>
        <dbReference type="Google" id="ProtNLM"/>
    </source>
</evidence>
<evidence type="ECO:0000313" key="2">
    <source>
        <dbReference type="EMBL" id="KAL1595560.1"/>
    </source>
</evidence>
<dbReference type="Pfam" id="PF13826">
    <property type="entry name" value="Monooxy_af470-like"/>
    <property type="match status" value="1"/>
</dbReference>
<proteinExistence type="predicted"/>
<feature type="transmembrane region" description="Helical" evidence="1">
    <location>
        <begin position="59"/>
        <end position="84"/>
    </location>
</feature>
<dbReference type="InterPro" id="IPR011008">
    <property type="entry name" value="Dimeric_a/b-barrel"/>
</dbReference>
<name>A0ABR3QTT5_9PLEO</name>
<dbReference type="InterPro" id="IPR025444">
    <property type="entry name" value="Monooxy_af470"/>
</dbReference>
<keyword evidence="1" id="KW-0472">Membrane</keyword>
<dbReference type="EMBL" id="JAKIXB020000031">
    <property type="protein sequence ID" value="KAL1595560.1"/>
    <property type="molecule type" value="Genomic_DNA"/>
</dbReference>
<evidence type="ECO:0000256" key="1">
    <source>
        <dbReference type="SAM" id="Phobius"/>
    </source>
</evidence>
<sequence>MAITPIYNAFTSRPKDQADKKPLNLVHAMVRDQFSIATWLSIGAVVQAAAYALLPYRNIVTVLPVVLFLSYKLAYTTCVMTGLLSNPRMKDVIPYRTTLLFPDEKGVQDKAAGTTVCAIILGVVSNHSLGMLGPGFKGVGDRFDNMVAQMSADASKYGYLGHSAWLNAADHMTSSEYMTILYFENEQYLHEYAHGPMHSEAMKWWREVEKNIPHVGIMHEVFACPKRSWEAIYLNYPPVGLGATTKEVTGADGKRSWVNPLVKIGGKLLYSKGRMGRAYGNDEWEALSSLKPAELN</sequence>
<reference evidence="2 3" key="1">
    <citation type="submission" date="2024-02" db="EMBL/GenBank/DDBJ databases">
        <title>De novo assembly and annotation of 12 fungi associated with fruit tree decline syndrome in Ontario, Canada.</title>
        <authorList>
            <person name="Sulman M."/>
            <person name="Ellouze W."/>
            <person name="Ilyukhin E."/>
        </authorList>
    </citation>
    <scope>NUCLEOTIDE SEQUENCE [LARGE SCALE GENOMIC DNA]</scope>
    <source>
        <strain evidence="2 3">M97-236</strain>
    </source>
</reference>
<dbReference type="Proteomes" id="UP001521222">
    <property type="component" value="Unassembled WGS sequence"/>
</dbReference>
<keyword evidence="1" id="KW-1133">Transmembrane helix</keyword>
<dbReference type="SUPFAM" id="SSF54909">
    <property type="entry name" value="Dimeric alpha+beta barrel"/>
    <property type="match status" value="1"/>
</dbReference>